<dbReference type="PROSITE" id="PS50850">
    <property type="entry name" value="MFS"/>
    <property type="match status" value="1"/>
</dbReference>
<dbReference type="InterPro" id="IPR011701">
    <property type="entry name" value="MFS"/>
</dbReference>
<dbReference type="InterPro" id="IPR020846">
    <property type="entry name" value="MFS_dom"/>
</dbReference>
<keyword evidence="2 5" id="KW-0812">Transmembrane</keyword>
<dbReference type="PANTHER" id="PTHR42718:SF49">
    <property type="entry name" value="EXPORT PROTEIN"/>
    <property type="match status" value="1"/>
</dbReference>
<keyword evidence="3 5" id="KW-1133">Transmembrane helix</keyword>
<evidence type="ECO:0000256" key="3">
    <source>
        <dbReference type="ARBA" id="ARBA00022989"/>
    </source>
</evidence>
<feature type="transmembrane region" description="Helical" evidence="5">
    <location>
        <begin position="201"/>
        <end position="221"/>
    </location>
</feature>
<dbReference type="PANTHER" id="PTHR42718">
    <property type="entry name" value="MAJOR FACILITATOR SUPERFAMILY MULTIDRUG TRANSPORTER MFSC"/>
    <property type="match status" value="1"/>
</dbReference>
<feature type="transmembrane region" description="Helical" evidence="5">
    <location>
        <begin position="81"/>
        <end position="102"/>
    </location>
</feature>
<dbReference type="Gene3D" id="1.20.1250.20">
    <property type="entry name" value="MFS general substrate transporter like domains"/>
    <property type="match status" value="1"/>
</dbReference>
<evidence type="ECO:0000259" key="6">
    <source>
        <dbReference type="PROSITE" id="PS50850"/>
    </source>
</evidence>
<accession>A0ABX0FGS5</accession>
<feature type="transmembrane region" description="Helical" evidence="5">
    <location>
        <begin position="168"/>
        <end position="189"/>
    </location>
</feature>
<comment type="subcellular location">
    <subcellularLocation>
        <location evidence="1">Membrane</location>
        <topology evidence="1">Multi-pass membrane protein</topology>
    </subcellularLocation>
</comment>
<gene>
    <name evidence="7" type="ORF">GW587_05545</name>
</gene>
<evidence type="ECO:0000256" key="5">
    <source>
        <dbReference type="SAM" id="Phobius"/>
    </source>
</evidence>
<dbReference type="InterPro" id="IPR036259">
    <property type="entry name" value="MFS_trans_sf"/>
</dbReference>
<feature type="transmembrane region" description="Helical" evidence="5">
    <location>
        <begin position="54"/>
        <end position="74"/>
    </location>
</feature>
<feature type="transmembrane region" description="Helical" evidence="5">
    <location>
        <begin position="332"/>
        <end position="352"/>
    </location>
</feature>
<feature type="transmembrane region" description="Helical" evidence="5">
    <location>
        <begin position="358"/>
        <end position="375"/>
    </location>
</feature>
<dbReference type="EMBL" id="JAADJT010000002">
    <property type="protein sequence ID" value="NGZ83723.1"/>
    <property type="molecule type" value="Genomic_DNA"/>
</dbReference>
<dbReference type="CDD" id="cd17321">
    <property type="entry name" value="MFS_MMR_MDR_like"/>
    <property type="match status" value="1"/>
</dbReference>
<dbReference type="Gene3D" id="1.20.1720.10">
    <property type="entry name" value="Multidrug resistance protein D"/>
    <property type="match status" value="1"/>
</dbReference>
<dbReference type="Pfam" id="PF07690">
    <property type="entry name" value="MFS_1"/>
    <property type="match status" value="1"/>
</dbReference>
<dbReference type="PRINTS" id="PR01036">
    <property type="entry name" value="TCRTETB"/>
</dbReference>
<protein>
    <submittedName>
        <fullName evidence="7">MFS transporter</fullName>
    </submittedName>
</protein>
<feature type="transmembrane region" description="Helical" evidence="5">
    <location>
        <begin position="273"/>
        <end position="294"/>
    </location>
</feature>
<evidence type="ECO:0000256" key="2">
    <source>
        <dbReference type="ARBA" id="ARBA00022692"/>
    </source>
</evidence>
<reference evidence="8" key="1">
    <citation type="submission" date="2023-07" db="EMBL/GenBank/DDBJ databases">
        <title>Duganella aceri sp. nov., isolated from tree sap.</title>
        <authorList>
            <person name="Kim I.S."/>
        </authorList>
    </citation>
    <scope>NUCLEOTIDE SEQUENCE [LARGE SCALE GENOMIC DNA]</scope>
    <source>
        <strain evidence="8">SAP-35</strain>
    </source>
</reference>
<organism evidence="7 8">
    <name type="scientific">Duganella aceris</name>
    <dbReference type="NCBI Taxonomy" id="2703883"/>
    <lineage>
        <taxon>Bacteria</taxon>
        <taxon>Pseudomonadati</taxon>
        <taxon>Pseudomonadota</taxon>
        <taxon>Betaproteobacteria</taxon>
        <taxon>Burkholderiales</taxon>
        <taxon>Oxalobacteraceae</taxon>
        <taxon>Telluria group</taxon>
        <taxon>Duganella</taxon>
    </lineage>
</organism>
<evidence type="ECO:0000313" key="8">
    <source>
        <dbReference type="Proteomes" id="UP000666369"/>
    </source>
</evidence>
<feature type="transmembrane region" description="Helical" evidence="5">
    <location>
        <begin position="140"/>
        <end position="162"/>
    </location>
</feature>
<dbReference type="RefSeq" id="WP_166099683.1">
    <property type="nucleotide sequence ID" value="NZ_JAADJT010000002.1"/>
</dbReference>
<comment type="caution">
    <text evidence="7">The sequence shown here is derived from an EMBL/GenBank/DDBJ whole genome shotgun (WGS) entry which is preliminary data.</text>
</comment>
<proteinExistence type="predicted"/>
<feature type="transmembrane region" description="Helical" evidence="5">
    <location>
        <begin position="474"/>
        <end position="500"/>
    </location>
</feature>
<feature type="transmembrane region" description="Helical" evidence="5">
    <location>
        <begin position="300"/>
        <end position="320"/>
    </location>
</feature>
<keyword evidence="8" id="KW-1185">Reference proteome</keyword>
<dbReference type="Proteomes" id="UP000666369">
    <property type="component" value="Unassembled WGS sequence"/>
</dbReference>
<evidence type="ECO:0000256" key="1">
    <source>
        <dbReference type="ARBA" id="ARBA00004141"/>
    </source>
</evidence>
<feature type="transmembrane region" description="Helical" evidence="5">
    <location>
        <begin position="233"/>
        <end position="252"/>
    </location>
</feature>
<keyword evidence="4 5" id="KW-0472">Membrane</keyword>
<evidence type="ECO:0000256" key="4">
    <source>
        <dbReference type="ARBA" id="ARBA00023136"/>
    </source>
</evidence>
<feature type="domain" description="Major facilitator superfamily (MFS) profile" evidence="6">
    <location>
        <begin position="16"/>
        <end position="505"/>
    </location>
</feature>
<feature type="transmembrane region" description="Helical" evidence="5">
    <location>
        <begin position="17"/>
        <end position="42"/>
    </location>
</feature>
<feature type="transmembrane region" description="Helical" evidence="5">
    <location>
        <begin position="108"/>
        <end position="128"/>
    </location>
</feature>
<feature type="transmembrane region" description="Helical" evidence="5">
    <location>
        <begin position="404"/>
        <end position="428"/>
    </location>
</feature>
<evidence type="ECO:0000313" key="7">
    <source>
        <dbReference type="EMBL" id="NGZ83723.1"/>
    </source>
</evidence>
<dbReference type="SUPFAM" id="SSF103473">
    <property type="entry name" value="MFS general substrate transporter"/>
    <property type="match status" value="1"/>
</dbReference>
<name>A0ABX0FGS5_9BURK</name>
<sequence length="522" mass="53509">MHAGSHPTGGGSARLQLLVVSLISSLVMLDSNVVAVALPTIARSLNADFADVQWVITAYVLPFAALLLAAGSFGDRVGRRFAALIGLAVFGLSSLACGLAVSPTMLNVARAVQGVGASLVLTASLALINHNFAGAERAKAFAFWGASLGIAITSGPIIGGVIASTVGWTWAFLINVPICSALFIAALGMIPESRDPEATGLDYAGIATFSSGLFFVTWAVIDGNALGWLSAPIVWRALGGAALLALFVVVELRQRRPMLDFAIFNSRHFIGTVFAMVGYAAGAQVMIFYLPLYLQNAFGFSPMIAGLAMLPFALPMFVVPRLSVHLRWLPRTLLCAGMAVTASANLAMAWLASAQASYMFFAVAMTVAGIGAGVLNGDTAKALQGALPANRSGVASGIGATTRFVALLFGVAGLGALLVGATAGRFGLAARASGMNPADAVALAKRFSAGDVDGAAAMLPPALRDSLGRSLQDAFHAGFSSAALAAAAVALVCLWLTWLLMERPTHAASAIAPADAGYIPGE</sequence>